<comment type="caution">
    <text evidence="2">The sequence shown here is derived from an EMBL/GenBank/DDBJ whole genome shotgun (WGS) entry which is preliminary data.</text>
</comment>
<dbReference type="Pfam" id="PF02567">
    <property type="entry name" value="PhzC-PhzF"/>
    <property type="match status" value="1"/>
</dbReference>
<dbReference type="EMBL" id="SPRC01000066">
    <property type="protein sequence ID" value="TIB75069.1"/>
    <property type="molecule type" value="Genomic_DNA"/>
</dbReference>
<proteinExistence type="predicted"/>
<dbReference type="PANTHER" id="PTHR13774">
    <property type="entry name" value="PHENAZINE BIOSYNTHESIS PROTEIN"/>
    <property type="match status" value="1"/>
</dbReference>
<dbReference type="Proteomes" id="UP000307169">
    <property type="component" value="Unassembled WGS sequence"/>
</dbReference>
<name>A0A4T0LY72_9BASI</name>
<dbReference type="InterPro" id="IPR003719">
    <property type="entry name" value="Phenazine_PhzF-like"/>
</dbReference>
<reference evidence="4 5" key="1">
    <citation type="submission" date="2019-03" db="EMBL/GenBank/DDBJ databases">
        <title>Sequencing 25 genomes of Wallemia mellicola.</title>
        <authorList>
            <person name="Gostincar C."/>
        </authorList>
    </citation>
    <scope>NUCLEOTIDE SEQUENCE [LARGE SCALE GENOMIC DNA]</scope>
    <source>
        <strain evidence="3 4">EXF-1262</strain>
        <strain evidence="2 5">EXF-6152</strain>
    </source>
</reference>
<accession>A0A4T0LY72</accession>
<dbReference type="SUPFAM" id="SSF54506">
    <property type="entry name" value="Diaminopimelate epimerase-like"/>
    <property type="match status" value="1"/>
</dbReference>
<evidence type="ECO:0000256" key="1">
    <source>
        <dbReference type="PIRSR" id="PIRSR016184-1"/>
    </source>
</evidence>
<dbReference type="GO" id="GO:0005737">
    <property type="term" value="C:cytoplasm"/>
    <property type="evidence" value="ECO:0007669"/>
    <property type="project" value="TreeGrafter"/>
</dbReference>
<feature type="active site" evidence="1">
    <location>
        <position position="49"/>
    </location>
</feature>
<evidence type="ECO:0000313" key="3">
    <source>
        <dbReference type="EMBL" id="TIB96186.1"/>
    </source>
</evidence>
<organism evidence="2 5">
    <name type="scientific">Wallemia mellicola</name>
    <dbReference type="NCBI Taxonomy" id="1708541"/>
    <lineage>
        <taxon>Eukaryota</taxon>
        <taxon>Fungi</taxon>
        <taxon>Dikarya</taxon>
        <taxon>Basidiomycota</taxon>
        <taxon>Wallemiomycotina</taxon>
        <taxon>Wallemiomycetes</taxon>
        <taxon>Wallemiales</taxon>
        <taxon>Wallemiaceae</taxon>
        <taxon>Wallemia</taxon>
    </lineage>
</organism>
<dbReference type="AlphaFoldDB" id="A0A4T0LY72"/>
<gene>
    <name evidence="3" type="ORF">E3Q17_03963</name>
    <name evidence="2" type="ORF">E3Q22_04050</name>
</gene>
<evidence type="ECO:0000313" key="4">
    <source>
        <dbReference type="Proteomes" id="UP000307169"/>
    </source>
</evidence>
<dbReference type="EMBL" id="SPRH01000069">
    <property type="protein sequence ID" value="TIB96186.1"/>
    <property type="molecule type" value="Genomic_DNA"/>
</dbReference>
<dbReference type="Gene3D" id="3.10.310.10">
    <property type="entry name" value="Diaminopimelate Epimerase, Chain A, domain 1"/>
    <property type="match status" value="2"/>
</dbReference>
<sequence>MAGNTHKFNQVDVFTDTPYYGNPVAVVTVNGSLSDSQMQRFANWTNLSETTFITPSDKADYYLKIYTPASELPFAGHPTLGSAYVYLNSLKEEERQDLKNKGGTITQECGIGIVHLKWDYRTNLLSFQAPPLLRSDDVEQGHVEKVCKCMGISRDDVIDAKWVENGPPWFGIQLKNAQKVLDAAITDKEIVSGLYFGLFGEYDEEKSDVKFEVRAFAPLADGVGEDPVTGSFNAGIAKWLQNQTPKHYFNSQGTKLGRRGRVSVTEEGGEIYIGGNVSECIAGNVII</sequence>
<dbReference type="PANTHER" id="PTHR13774:SF32">
    <property type="entry name" value="ANTISENSE-ENHANCING SEQUENCE 1"/>
    <property type="match status" value="1"/>
</dbReference>
<dbReference type="NCBIfam" id="TIGR00654">
    <property type="entry name" value="PhzF_family"/>
    <property type="match status" value="1"/>
</dbReference>
<evidence type="ECO:0000313" key="2">
    <source>
        <dbReference type="EMBL" id="TIB75069.1"/>
    </source>
</evidence>
<evidence type="ECO:0000313" key="5">
    <source>
        <dbReference type="Proteomes" id="UP000310685"/>
    </source>
</evidence>
<protein>
    <submittedName>
        <fullName evidence="2">Phenazine biosynthesis protein PhzF family</fullName>
    </submittedName>
</protein>
<dbReference type="PIRSF" id="PIRSF016184">
    <property type="entry name" value="PhzC_PhzF"/>
    <property type="match status" value="1"/>
</dbReference>
<dbReference type="Proteomes" id="UP000310685">
    <property type="component" value="Unassembled WGS sequence"/>
</dbReference>
<dbReference type="GO" id="GO:0016853">
    <property type="term" value="F:isomerase activity"/>
    <property type="evidence" value="ECO:0007669"/>
    <property type="project" value="TreeGrafter"/>
</dbReference>